<dbReference type="EMBL" id="CP114588">
    <property type="protein sequence ID" value="WBA09081.1"/>
    <property type="molecule type" value="Genomic_DNA"/>
</dbReference>
<dbReference type="PANTHER" id="PTHR42944:SF1">
    <property type="entry name" value="ADENINE DNA GLYCOSYLASE"/>
    <property type="match status" value="1"/>
</dbReference>
<keyword evidence="10 17" id="KW-0378">Hydrolase</keyword>
<evidence type="ECO:0000256" key="5">
    <source>
        <dbReference type="ARBA" id="ARBA00012045"/>
    </source>
</evidence>
<evidence type="ECO:0000256" key="4">
    <source>
        <dbReference type="ARBA" id="ARBA00011245"/>
    </source>
</evidence>
<dbReference type="InterPro" id="IPR003265">
    <property type="entry name" value="HhH-GPD_domain"/>
</dbReference>
<gene>
    <name evidence="17" type="primary">mutY</name>
    <name evidence="17" type="ORF">N8M53_02325</name>
</gene>
<dbReference type="InterPro" id="IPR005760">
    <property type="entry name" value="A/G_AdeGlyc_MutY"/>
</dbReference>
<keyword evidence="13" id="KW-0234">DNA repair</keyword>
<dbReference type="AlphaFoldDB" id="A0AA47KLB2"/>
<dbReference type="InterPro" id="IPR004035">
    <property type="entry name" value="Endouclease-III_FeS-bd_BS"/>
</dbReference>
<dbReference type="InterPro" id="IPR023170">
    <property type="entry name" value="HhH_base_excis_C"/>
</dbReference>
<dbReference type="GO" id="GO:0046872">
    <property type="term" value="F:metal ion binding"/>
    <property type="evidence" value="ECO:0007669"/>
    <property type="project" value="UniProtKB-UniRule"/>
</dbReference>
<evidence type="ECO:0000256" key="11">
    <source>
        <dbReference type="ARBA" id="ARBA00023004"/>
    </source>
</evidence>
<dbReference type="FunFam" id="1.10.340.30:FF:000002">
    <property type="entry name" value="Adenine DNA glycosylase"/>
    <property type="match status" value="1"/>
</dbReference>
<dbReference type="EC" id="3.2.2.31" evidence="5 15"/>
<dbReference type="Pfam" id="PF00633">
    <property type="entry name" value="HHH"/>
    <property type="match status" value="1"/>
</dbReference>
<comment type="catalytic activity">
    <reaction evidence="1 15">
        <text>Hydrolyzes free adenine bases from 7,8-dihydro-8-oxoguanine:adenine mismatched double-stranded DNA, leaving an apurinic site.</text>
        <dbReference type="EC" id="3.2.2.31"/>
    </reaction>
</comment>
<evidence type="ECO:0000256" key="8">
    <source>
        <dbReference type="ARBA" id="ARBA00022723"/>
    </source>
</evidence>
<evidence type="ECO:0000256" key="10">
    <source>
        <dbReference type="ARBA" id="ARBA00022801"/>
    </source>
</evidence>
<dbReference type="GO" id="GO:0032357">
    <property type="term" value="F:oxidized purine DNA binding"/>
    <property type="evidence" value="ECO:0007669"/>
    <property type="project" value="TreeGrafter"/>
</dbReference>
<dbReference type="PANTHER" id="PTHR42944">
    <property type="entry name" value="ADENINE DNA GLYCOSYLASE"/>
    <property type="match status" value="1"/>
</dbReference>
<keyword evidence="11 15" id="KW-0408">Iron</keyword>
<dbReference type="GO" id="GO:0006298">
    <property type="term" value="P:mismatch repair"/>
    <property type="evidence" value="ECO:0007669"/>
    <property type="project" value="TreeGrafter"/>
</dbReference>
<dbReference type="Pfam" id="PF00730">
    <property type="entry name" value="HhH-GPD"/>
    <property type="match status" value="1"/>
</dbReference>
<evidence type="ECO:0000256" key="13">
    <source>
        <dbReference type="ARBA" id="ARBA00023204"/>
    </source>
</evidence>
<dbReference type="GO" id="GO:0000701">
    <property type="term" value="F:purine-specific mismatch base pair DNA N-glycosylase activity"/>
    <property type="evidence" value="ECO:0007669"/>
    <property type="project" value="UniProtKB-EC"/>
</dbReference>
<evidence type="ECO:0000256" key="12">
    <source>
        <dbReference type="ARBA" id="ARBA00023014"/>
    </source>
</evidence>
<evidence type="ECO:0000256" key="14">
    <source>
        <dbReference type="ARBA" id="ARBA00023295"/>
    </source>
</evidence>
<feature type="domain" description="HhH-GPD" evidence="16">
    <location>
        <begin position="38"/>
        <end position="189"/>
    </location>
</feature>
<dbReference type="Proteomes" id="UP001164748">
    <property type="component" value="Chromosome"/>
</dbReference>
<dbReference type="InterPro" id="IPR044298">
    <property type="entry name" value="MIG/MutY"/>
</dbReference>
<dbReference type="PROSITE" id="PS00764">
    <property type="entry name" value="ENDONUCLEASE_III_1"/>
    <property type="match status" value="1"/>
</dbReference>
<dbReference type="NCBIfam" id="NF008132">
    <property type="entry name" value="PRK10880.1"/>
    <property type="match status" value="1"/>
</dbReference>
<evidence type="ECO:0000256" key="6">
    <source>
        <dbReference type="ARBA" id="ARBA00022023"/>
    </source>
</evidence>
<dbReference type="NCBIfam" id="TIGR01084">
    <property type="entry name" value="mutY"/>
    <property type="match status" value="1"/>
</dbReference>
<name>A0AA47KLB2_9GAMM</name>
<evidence type="ECO:0000256" key="15">
    <source>
        <dbReference type="RuleBase" id="RU365096"/>
    </source>
</evidence>
<evidence type="ECO:0000256" key="2">
    <source>
        <dbReference type="ARBA" id="ARBA00002933"/>
    </source>
</evidence>
<dbReference type="GO" id="GO:0034039">
    <property type="term" value="F:8-oxo-7,8-dihydroguanine DNA N-glycosylase activity"/>
    <property type="evidence" value="ECO:0007669"/>
    <property type="project" value="TreeGrafter"/>
</dbReference>
<comment type="function">
    <text evidence="2">Adenine glycosylase active on G-A mispairs. MutY also corrects error-prone DNA synthesis past GO lesions which are due to the oxidatively damaged form of guanine: 7,8-dihydro-8-oxoguanine (8-oxo-dGTP).</text>
</comment>
<evidence type="ECO:0000256" key="3">
    <source>
        <dbReference type="ARBA" id="ARBA00008343"/>
    </source>
</evidence>
<dbReference type="InterPro" id="IPR029119">
    <property type="entry name" value="MutY_C"/>
</dbReference>
<accession>A0AA47KLB2</accession>
<sequence>MSQSFSDAILSWYEQYGRKTLPWQQHKTPYKVWLSEIMLQQTQVSTVIPYFERFMARFPTVTDLAHAEQDEVLHLWTGLGYYARARNLHKAAQVIANEHHGVFPTTLEQVMALPGVGRSTAGAVLSLSLNQPHPILDGNVKRTLARCFAVEGWPGKKPVENKLWEIAETLTPTTDTDKYNQAMMDMGAMVCTRSKPKCELCPVADRCEARAQGRQLDFPGKKPKKTLPVKQAHFLLVQHQDEIWLEQRPPSGLWGGLWCLPEAAEHTLDAQIADKLQGVTPTDIEILTAFRHTFSHFHLDIVPVRVSVTERPQIIMEANQGLWYNLSQPAKVGLAAPVKKLLTLLEHERQQHLTGDDKEPRL</sequence>
<dbReference type="InterPro" id="IPR003651">
    <property type="entry name" value="Endonuclease3_FeS-loop_motif"/>
</dbReference>
<dbReference type="Pfam" id="PF14815">
    <property type="entry name" value="NUDIX_4"/>
    <property type="match status" value="1"/>
</dbReference>
<keyword evidence="9 15" id="KW-0227">DNA damage</keyword>
<comment type="cofactor">
    <cofactor evidence="15">
        <name>[4Fe-4S] cluster</name>
        <dbReference type="ChEBI" id="CHEBI:49883"/>
    </cofactor>
    <text evidence="15">Binds 1 [4Fe-4S] cluster.</text>
</comment>
<dbReference type="GO" id="GO:0051539">
    <property type="term" value="F:4 iron, 4 sulfur cluster binding"/>
    <property type="evidence" value="ECO:0007669"/>
    <property type="project" value="UniProtKB-UniRule"/>
</dbReference>
<dbReference type="GO" id="GO:0035485">
    <property type="term" value="F:adenine/guanine mispair binding"/>
    <property type="evidence" value="ECO:0007669"/>
    <property type="project" value="TreeGrafter"/>
</dbReference>
<dbReference type="Gene3D" id="1.10.340.30">
    <property type="entry name" value="Hypothetical protein, domain 2"/>
    <property type="match status" value="1"/>
</dbReference>
<evidence type="ECO:0000313" key="18">
    <source>
        <dbReference type="Proteomes" id="UP001164748"/>
    </source>
</evidence>
<keyword evidence="14 15" id="KW-0326">Glycosidase</keyword>
<dbReference type="InterPro" id="IPR011257">
    <property type="entry name" value="DNA_glycosylase"/>
</dbReference>
<dbReference type="CDD" id="cd03431">
    <property type="entry name" value="NUDIX_DNA_Glycosylase_C-MutY"/>
    <property type="match status" value="1"/>
</dbReference>
<organism evidence="17 18">
    <name type="scientific">Salinivibrio kushneri</name>
    <dbReference type="NCBI Taxonomy" id="1908198"/>
    <lineage>
        <taxon>Bacteria</taxon>
        <taxon>Pseudomonadati</taxon>
        <taxon>Pseudomonadota</taxon>
        <taxon>Gammaproteobacteria</taxon>
        <taxon>Vibrionales</taxon>
        <taxon>Vibrionaceae</taxon>
        <taxon>Salinivibrio</taxon>
    </lineage>
</organism>
<dbReference type="FunFam" id="1.10.1670.10:FF:000002">
    <property type="entry name" value="Adenine DNA glycosylase"/>
    <property type="match status" value="1"/>
</dbReference>
<dbReference type="FunFam" id="3.90.79.10:FF:000028">
    <property type="entry name" value="Adenine DNA glycosylase"/>
    <property type="match status" value="1"/>
</dbReference>
<dbReference type="PROSITE" id="PS01155">
    <property type="entry name" value="ENDONUCLEASE_III_2"/>
    <property type="match status" value="1"/>
</dbReference>
<dbReference type="Pfam" id="PF10576">
    <property type="entry name" value="EndIII_4Fe-2S"/>
    <property type="match status" value="1"/>
</dbReference>
<keyword evidence="12" id="KW-0411">Iron-sulfur</keyword>
<comment type="similarity">
    <text evidence="3 15">Belongs to the Nth/MutY family.</text>
</comment>
<proteinExistence type="inferred from homology"/>
<evidence type="ECO:0000259" key="16">
    <source>
        <dbReference type="SMART" id="SM00478"/>
    </source>
</evidence>
<keyword evidence="8" id="KW-0479">Metal-binding</keyword>
<evidence type="ECO:0000313" key="17">
    <source>
        <dbReference type="EMBL" id="WBA09081.1"/>
    </source>
</evidence>
<evidence type="ECO:0000256" key="9">
    <source>
        <dbReference type="ARBA" id="ARBA00022763"/>
    </source>
</evidence>
<dbReference type="Gene3D" id="3.90.79.10">
    <property type="entry name" value="Nucleoside Triphosphate Pyrophosphohydrolase"/>
    <property type="match status" value="1"/>
</dbReference>
<dbReference type="GO" id="GO:0006284">
    <property type="term" value="P:base-excision repair"/>
    <property type="evidence" value="ECO:0007669"/>
    <property type="project" value="UniProtKB-UniRule"/>
</dbReference>
<evidence type="ECO:0000256" key="7">
    <source>
        <dbReference type="ARBA" id="ARBA00022485"/>
    </source>
</evidence>
<dbReference type="CDD" id="cd00056">
    <property type="entry name" value="ENDO3c"/>
    <property type="match status" value="1"/>
</dbReference>
<dbReference type="RefSeq" id="WP_269579336.1">
    <property type="nucleotide sequence ID" value="NZ_CP114588.1"/>
</dbReference>
<dbReference type="SMART" id="SM00525">
    <property type="entry name" value="FES"/>
    <property type="match status" value="1"/>
</dbReference>
<dbReference type="InterPro" id="IPR015797">
    <property type="entry name" value="NUDIX_hydrolase-like_dom_sf"/>
</dbReference>
<dbReference type="SUPFAM" id="SSF48150">
    <property type="entry name" value="DNA-glycosylase"/>
    <property type="match status" value="1"/>
</dbReference>
<dbReference type="Gene3D" id="1.10.1670.10">
    <property type="entry name" value="Helix-hairpin-Helix base-excision DNA repair enzymes (C-terminal)"/>
    <property type="match status" value="1"/>
</dbReference>
<protein>
    <recommendedName>
        <fullName evidence="6 15">Adenine DNA glycosylase</fullName>
        <ecNumber evidence="5 15">3.2.2.31</ecNumber>
    </recommendedName>
</protein>
<reference evidence="17" key="1">
    <citation type="submission" date="2022-09" db="EMBL/GenBank/DDBJ databases">
        <authorList>
            <person name="Li Z.-J."/>
        </authorList>
    </citation>
    <scope>NUCLEOTIDE SEQUENCE</scope>
    <source>
        <strain evidence="17">TGB11</strain>
    </source>
</reference>
<dbReference type="InterPro" id="IPR004036">
    <property type="entry name" value="Endonuclease-III-like_CS2"/>
</dbReference>
<dbReference type="SMART" id="SM00478">
    <property type="entry name" value="ENDO3c"/>
    <property type="match status" value="1"/>
</dbReference>
<comment type="subunit">
    <text evidence="4">Monomer.</text>
</comment>
<evidence type="ECO:0000256" key="1">
    <source>
        <dbReference type="ARBA" id="ARBA00000843"/>
    </source>
</evidence>
<keyword evidence="7" id="KW-0004">4Fe-4S</keyword>
<dbReference type="SUPFAM" id="SSF55811">
    <property type="entry name" value="Nudix"/>
    <property type="match status" value="1"/>
</dbReference>
<dbReference type="InterPro" id="IPR000445">
    <property type="entry name" value="HhH_motif"/>
</dbReference>